<name>A0ACD3Z3E1_FUSSC</name>
<evidence type="ECO:0000313" key="1">
    <source>
        <dbReference type="EMBL" id="UPK95711.1"/>
    </source>
</evidence>
<sequence length="169" mass="19098">MRQIKVGFLQTRLLCHIDLLACMRAGSSKDKRRQLEQDLENQFPYYDSSWFSTEWAWEPNTNDVLKVLEELWRIQTFTPLLYTPRLVDKTLTFLPMVAKALIGGILALALAAILAAIAYAMWVAVGMIAWWCVVMLIALFKLPIGNIPIATTIGSLVTMIRLATVGGYY</sequence>
<keyword evidence="2" id="KW-1185">Reference proteome</keyword>
<evidence type="ECO:0000313" key="2">
    <source>
        <dbReference type="Proteomes" id="UP000830768"/>
    </source>
</evidence>
<organism evidence="1 2">
    <name type="scientific">Fusarium solani subsp. cucurbitae</name>
    <name type="common">Neocosmosporum cucurbitae</name>
    <dbReference type="NCBI Taxonomy" id="2747967"/>
    <lineage>
        <taxon>Eukaryota</taxon>
        <taxon>Fungi</taxon>
        <taxon>Dikarya</taxon>
        <taxon>Ascomycota</taxon>
        <taxon>Pezizomycotina</taxon>
        <taxon>Sordariomycetes</taxon>
        <taxon>Hypocreomycetidae</taxon>
        <taxon>Hypocreales</taxon>
        <taxon>Nectriaceae</taxon>
        <taxon>Fusarium</taxon>
        <taxon>Fusarium solani species complex</taxon>
    </lineage>
</organism>
<protein>
    <submittedName>
        <fullName evidence="1">Uncharacterized protein</fullName>
    </submittedName>
</protein>
<reference evidence="1" key="1">
    <citation type="submission" date="2021-11" db="EMBL/GenBank/DDBJ databases">
        <title>Fusarium solani-melongenae Genome sequencing and assembly.</title>
        <authorList>
            <person name="Xie S."/>
            <person name="Huang L."/>
            <person name="Zhang X."/>
        </authorList>
    </citation>
    <scope>NUCLEOTIDE SEQUENCE</scope>
    <source>
        <strain evidence="1">CRI 24-3</strain>
    </source>
</reference>
<accession>A0ACD3Z3E1</accession>
<proteinExistence type="predicted"/>
<dbReference type="Proteomes" id="UP000830768">
    <property type="component" value="Chromosome 5"/>
</dbReference>
<dbReference type="EMBL" id="CP090034">
    <property type="protein sequence ID" value="UPK95711.1"/>
    <property type="molecule type" value="Genomic_DNA"/>
</dbReference>
<gene>
    <name evidence="1" type="ORF">LCI18_006646</name>
</gene>